<dbReference type="Proteomes" id="UP000244855">
    <property type="component" value="Unassembled WGS sequence"/>
</dbReference>
<reference evidence="2 3" key="1">
    <citation type="journal article" date="2018" name="Sci. Rep.">
        <title>Comparative genomics provides insights into the lifestyle and reveals functional heterogeneity of dark septate endophytic fungi.</title>
        <authorList>
            <person name="Knapp D.G."/>
            <person name="Nemeth J.B."/>
            <person name="Barry K."/>
            <person name="Hainaut M."/>
            <person name="Henrissat B."/>
            <person name="Johnson J."/>
            <person name="Kuo A."/>
            <person name="Lim J.H.P."/>
            <person name="Lipzen A."/>
            <person name="Nolan M."/>
            <person name="Ohm R.A."/>
            <person name="Tamas L."/>
            <person name="Grigoriev I.V."/>
            <person name="Spatafora J.W."/>
            <person name="Nagy L.G."/>
            <person name="Kovacs G.M."/>
        </authorList>
    </citation>
    <scope>NUCLEOTIDE SEQUENCE [LARGE SCALE GENOMIC DNA]</scope>
    <source>
        <strain evidence="2 3">DSE2036</strain>
    </source>
</reference>
<accession>A0A2V1DPX0</accession>
<evidence type="ECO:0000256" key="1">
    <source>
        <dbReference type="SAM" id="Phobius"/>
    </source>
</evidence>
<proteinExistence type="predicted"/>
<sequence length="57" mass="6782">MDRNSKARISNLLKYTYRVNMVFFAGFAAYYVMKRVQKEETQQTNAERDADNRDQPT</sequence>
<keyword evidence="1" id="KW-0472">Membrane</keyword>
<organism evidence="2 3">
    <name type="scientific">Periconia macrospinosa</name>
    <dbReference type="NCBI Taxonomy" id="97972"/>
    <lineage>
        <taxon>Eukaryota</taxon>
        <taxon>Fungi</taxon>
        <taxon>Dikarya</taxon>
        <taxon>Ascomycota</taxon>
        <taxon>Pezizomycotina</taxon>
        <taxon>Dothideomycetes</taxon>
        <taxon>Pleosporomycetidae</taxon>
        <taxon>Pleosporales</taxon>
        <taxon>Massarineae</taxon>
        <taxon>Periconiaceae</taxon>
        <taxon>Periconia</taxon>
    </lineage>
</organism>
<feature type="transmembrane region" description="Helical" evidence="1">
    <location>
        <begin position="15"/>
        <end position="33"/>
    </location>
</feature>
<keyword evidence="3" id="KW-1185">Reference proteome</keyword>
<dbReference type="EMBL" id="KZ805375">
    <property type="protein sequence ID" value="PVI00318.1"/>
    <property type="molecule type" value="Genomic_DNA"/>
</dbReference>
<gene>
    <name evidence="2" type="ORF">DM02DRAFT_614416</name>
</gene>
<dbReference type="AlphaFoldDB" id="A0A2V1DPX0"/>
<evidence type="ECO:0000313" key="3">
    <source>
        <dbReference type="Proteomes" id="UP000244855"/>
    </source>
</evidence>
<evidence type="ECO:0000313" key="2">
    <source>
        <dbReference type="EMBL" id="PVI00318.1"/>
    </source>
</evidence>
<dbReference type="OrthoDB" id="3793587at2759"/>
<keyword evidence="1" id="KW-1133">Transmembrane helix</keyword>
<protein>
    <submittedName>
        <fullName evidence="2">Uncharacterized protein</fullName>
    </submittedName>
</protein>
<name>A0A2V1DPX0_9PLEO</name>
<keyword evidence="1" id="KW-0812">Transmembrane</keyword>